<name>A0A5D3C0K9_CUCMM</name>
<comment type="caution">
    <text evidence="2">The sequence shown here is derived from an EMBL/GenBank/DDBJ whole genome shotgun (WGS) entry which is preliminary data.</text>
</comment>
<protein>
    <recommendedName>
        <fullName evidence="1">Reverse transcriptase/retrotransposon-derived protein RNase H-like domain-containing protein</fullName>
    </recommendedName>
</protein>
<dbReference type="AlphaFoldDB" id="A0A5D3C0K9"/>
<organism evidence="2 3">
    <name type="scientific">Cucumis melo var. makuwa</name>
    <name type="common">Oriental melon</name>
    <dbReference type="NCBI Taxonomy" id="1194695"/>
    <lineage>
        <taxon>Eukaryota</taxon>
        <taxon>Viridiplantae</taxon>
        <taxon>Streptophyta</taxon>
        <taxon>Embryophyta</taxon>
        <taxon>Tracheophyta</taxon>
        <taxon>Spermatophyta</taxon>
        <taxon>Magnoliopsida</taxon>
        <taxon>eudicotyledons</taxon>
        <taxon>Gunneridae</taxon>
        <taxon>Pentapetalae</taxon>
        <taxon>rosids</taxon>
        <taxon>fabids</taxon>
        <taxon>Cucurbitales</taxon>
        <taxon>Cucurbitaceae</taxon>
        <taxon>Benincaseae</taxon>
        <taxon>Cucumis</taxon>
    </lineage>
</organism>
<dbReference type="InterPro" id="IPR043502">
    <property type="entry name" value="DNA/RNA_pol_sf"/>
</dbReference>
<gene>
    <name evidence="2" type="ORF">E5676_scaffold83G001540</name>
</gene>
<evidence type="ECO:0000313" key="2">
    <source>
        <dbReference type="EMBL" id="TYK05451.1"/>
    </source>
</evidence>
<feature type="domain" description="Reverse transcriptase/retrotransposon-derived protein RNase H-like" evidence="1">
    <location>
        <begin position="79"/>
        <end position="141"/>
    </location>
</feature>
<dbReference type="Pfam" id="PF17919">
    <property type="entry name" value="RT_RNaseH_2"/>
    <property type="match status" value="1"/>
</dbReference>
<accession>A0A5D3C0K9</accession>
<dbReference type="PANTHER" id="PTHR34072:SF41">
    <property type="entry name" value="REVERSE TRANSCRIPTASE_RETROTRANSPOSON-DERIVED PROTEIN RNASE H-LIKE DOMAIN-CONTAINING PROTEIN"/>
    <property type="match status" value="1"/>
</dbReference>
<dbReference type="InterPro" id="IPR041577">
    <property type="entry name" value="RT_RNaseH_2"/>
</dbReference>
<dbReference type="Proteomes" id="UP000321947">
    <property type="component" value="Unassembled WGS sequence"/>
</dbReference>
<evidence type="ECO:0000313" key="3">
    <source>
        <dbReference type="Proteomes" id="UP000321947"/>
    </source>
</evidence>
<dbReference type="PANTHER" id="PTHR34072">
    <property type="entry name" value="ENZYMATIC POLYPROTEIN-RELATED"/>
    <property type="match status" value="1"/>
</dbReference>
<dbReference type="SUPFAM" id="SSF56672">
    <property type="entry name" value="DNA/RNA polymerases"/>
    <property type="match status" value="1"/>
</dbReference>
<proteinExistence type="predicted"/>
<evidence type="ECO:0000259" key="1">
    <source>
        <dbReference type="Pfam" id="PF17919"/>
    </source>
</evidence>
<sequence>MATRGLSWGSSMPILKEPWAHNDANLGMILVSFHGTSLISWGMLDGLIEFLGHWIKEGKLMMDETKVRAIQGWKAPTKTEEYQQVFNRLKQVILEEPLMVLADHTKPFEVHTDASDFAIGGVSMQGGYPIAYESRKLNDTE</sequence>
<dbReference type="EMBL" id="SSTD01013865">
    <property type="protein sequence ID" value="TYK05451.1"/>
    <property type="molecule type" value="Genomic_DNA"/>
</dbReference>
<reference evidence="2 3" key="1">
    <citation type="submission" date="2019-08" db="EMBL/GenBank/DDBJ databases">
        <title>Draft genome sequences of two oriental melons (Cucumis melo L. var makuwa).</title>
        <authorList>
            <person name="Kwon S.-Y."/>
        </authorList>
    </citation>
    <scope>NUCLEOTIDE SEQUENCE [LARGE SCALE GENOMIC DNA]</scope>
    <source>
        <strain evidence="3">cv. Chang Bougi</strain>
        <tissue evidence="2">Leaf</tissue>
    </source>
</reference>